<evidence type="ECO:0000313" key="3">
    <source>
        <dbReference type="Proteomes" id="UP001303046"/>
    </source>
</evidence>
<gene>
    <name evidence="2" type="primary">Necator_chrIII.g9059</name>
    <name evidence="2" type="ORF">RB195_008294</name>
</gene>
<feature type="region of interest" description="Disordered" evidence="1">
    <location>
        <begin position="443"/>
        <end position="512"/>
    </location>
</feature>
<evidence type="ECO:0000313" key="2">
    <source>
        <dbReference type="EMBL" id="KAK6739710.1"/>
    </source>
</evidence>
<reference evidence="2 3" key="1">
    <citation type="submission" date="2023-08" db="EMBL/GenBank/DDBJ databases">
        <title>A Necator americanus chromosomal reference genome.</title>
        <authorList>
            <person name="Ilik V."/>
            <person name="Petrzelkova K.J."/>
            <person name="Pardy F."/>
            <person name="Fuh T."/>
            <person name="Niatou-Singa F.S."/>
            <person name="Gouil Q."/>
            <person name="Baker L."/>
            <person name="Ritchie M.E."/>
            <person name="Jex A.R."/>
            <person name="Gazzola D."/>
            <person name="Li H."/>
            <person name="Toshio Fujiwara R."/>
            <person name="Zhan B."/>
            <person name="Aroian R.V."/>
            <person name="Pafco B."/>
            <person name="Schwarz E.M."/>
        </authorList>
    </citation>
    <scope>NUCLEOTIDE SEQUENCE [LARGE SCALE GENOMIC DNA]</scope>
    <source>
        <strain evidence="2 3">Aroian</strain>
        <tissue evidence="2">Whole animal</tissue>
    </source>
</reference>
<dbReference type="EMBL" id="JAVFWL010000003">
    <property type="protein sequence ID" value="KAK6739710.1"/>
    <property type="molecule type" value="Genomic_DNA"/>
</dbReference>
<keyword evidence="3" id="KW-1185">Reference proteome</keyword>
<protein>
    <submittedName>
        <fullName evidence="2">Uncharacterized protein</fullName>
    </submittedName>
</protein>
<organism evidence="2 3">
    <name type="scientific">Necator americanus</name>
    <name type="common">Human hookworm</name>
    <dbReference type="NCBI Taxonomy" id="51031"/>
    <lineage>
        <taxon>Eukaryota</taxon>
        <taxon>Metazoa</taxon>
        <taxon>Ecdysozoa</taxon>
        <taxon>Nematoda</taxon>
        <taxon>Chromadorea</taxon>
        <taxon>Rhabditida</taxon>
        <taxon>Rhabditina</taxon>
        <taxon>Rhabditomorpha</taxon>
        <taxon>Strongyloidea</taxon>
        <taxon>Ancylostomatidae</taxon>
        <taxon>Bunostominae</taxon>
        <taxon>Necator</taxon>
    </lineage>
</organism>
<feature type="compositionally biased region" description="Basic residues" evidence="1">
    <location>
        <begin position="489"/>
        <end position="506"/>
    </location>
</feature>
<evidence type="ECO:0000256" key="1">
    <source>
        <dbReference type="SAM" id="MobiDB-lite"/>
    </source>
</evidence>
<accession>A0ABR1CQN1</accession>
<feature type="region of interest" description="Disordered" evidence="1">
    <location>
        <begin position="623"/>
        <end position="642"/>
    </location>
</feature>
<name>A0ABR1CQN1_NECAM</name>
<feature type="compositionally biased region" description="Low complexity" evidence="1">
    <location>
        <begin position="454"/>
        <end position="464"/>
    </location>
</feature>
<proteinExistence type="predicted"/>
<sequence>MGLKPDFLEAFASTVMEHEKLQITDATMLLKEQESSVFNIGSPQIVHKTGQHSDVKLNGLPNKDPTNDVNQSSSDVQRPLHVQVNGFGKAPAQPLSSSSAHGTHFPPSPAPSRDDKSATSSLGSAKALVSPPPVPSPSSRSKTQPPPQNPPGITGASGPLLPNATTSRREVEVTRRKTVVDKINKGREHNAFTFFVSGFESQTATQLAMAARRLKSVAEEKMPRHMVTKVFGEDEARIVKKRSAQVQLPRPRPLLASQEYDDSTDLSDIEVKEKVETVVMKYGLMKATMSYKMAENSMQIENISRQVEDLDGFLCVDGQVPSCSAALDPQSCARIRPVDVRYTLTRRNRYTHQFRAGCAGFGLNQANSFGTTGACALNMAQVTCPPLRYAEAFARMASMNPAFAIRSRIDVPFWLNREAIGVERRRCAPVQFDDAEEIERGQTISKSKKMRMNVRSSVSSTDSSSIEDSEEERKDKSYTAGGYSEKRRHEIRRARNKKKQRRRARRLLGVESDTESDSSIDSYFKVRVEMPKYSDIEVPRWRKLSNEELAAITSHPEPCSCCSSTRLETLVARKHLRLANEERLYFEGKRREMPSLDSDDNSEVEGADLTPLLQCTLTESERALYDRSAQAPGGREALQKPR</sequence>
<comment type="caution">
    <text evidence="2">The sequence shown here is derived from an EMBL/GenBank/DDBJ whole genome shotgun (WGS) entry which is preliminary data.</text>
</comment>
<feature type="region of interest" description="Disordered" evidence="1">
    <location>
        <begin position="87"/>
        <end position="173"/>
    </location>
</feature>
<dbReference type="Proteomes" id="UP001303046">
    <property type="component" value="Unassembled WGS sequence"/>
</dbReference>
<feature type="region of interest" description="Disordered" evidence="1">
    <location>
        <begin position="54"/>
        <end position="75"/>
    </location>
</feature>